<dbReference type="PROSITE" id="PS51475">
    <property type="entry name" value="PROTEASOME_ALPHA_2"/>
    <property type="match status" value="1"/>
</dbReference>
<evidence type="ECO:0000256" key="1">
    <source>
        <dbReference type="ARBA" id="ARBA00004496"/>
    </source>
</evidence>
<dbReference type="InterPro" id="IPR029055">
    <property type="entry name" value="Ntn_hydrolases_N"/>
</dbReference>
<proteinExistence type="inferred from homology"/>
<evidence type="ECO:0000313" key="7">
    <source>
        <dbReference type="Proteomes" id="UP000037035"/>
    </source>
</evidence>
<dbReference type="InterPro" id="IPR050115">
    <property type="entry name" value="Proteasome_alpha"/>
</dbReference>
<keyword evidence="3 4" id="KW-0647">Proteasome</keyword>
<comment type="similarity">
    <text evidence="4">Belongs to the peptidase T1A family.</text>
</comment>
<gene>
    <name evidence="6" type="ORF">VP01_450g4</name>
</gene>
<feature type="compositionally biased region" description="Basic and acidic residues" evidence="5">
    <location>
        <begin position="300"/>
        <end position="309"/>
    </location>
</feature>
<dbReference type="VEuPathDB" id="FungiDB:VP01_450g4"/>
<dbReference type="GO" id="GO:0051603">
    <property type="term" value="P:proteolysis involved in protein catabolic process"/>
    <property type="evidence" value="ECO:0007669"/>
    <property type="project" value="InterPro"/>
</dbReference>
<dbReference type="GO" id="GO:0005737">
    <property type="term" value="C:cytoplasm"/>
    <property type="evidence" value="ECO:0007669"/>
    <property type="project" value="UniProtKB-SubCell"/>
</dbReference>
<keyword evidence="2" id="KW-0963">Cytoplasm</keyword>
<name>A0A0L6UPV5_9BASI</name>
<reference evidence="6 7" key="1">
    <citation type="submission" date="2015-08" db="EMBL/GenBank/DDBJ databases">
        <title>Next Generation Sequencing and Analysis of the Genome of Puccinia sorghi L Schw, the Causal Agent of Maize Common Rust.</title>
        <authorList>
            <person name="Rochi L."/>
            <person name="Burguener G."/>
            <person name="Darino M."/>
            <person name="Turjanski A."/>
            <person name="Kreff E."/>
            <person name="Dieguez M.J."/>
            <person name="Sacco F."/>
        </authorList>
    </citation>
    <scope>NUCLEOTIDE SEQUENCE [LARGE SCALE GENOMIC DNA]</scope>
    <source>
        <strain evidence="6 7">RO10H11247</strain>
    </source>
</reference>
<feature type="region of interest" description="Disordered" evidence="5">
    <location>
        <begin position="300"/>
        <end position="326"/>
    </location>
</feature>
<dbReference type="AlphaFoldDB" id="A0A0L6UPV5"/>
<evidence type="ECO:0000256" key="4">
    <source>
        <dbReference type="PROSITE-ProRule" id="PRU00808"/>
    </source>
</evidence>
<dbReference type="Proteomes" id="UP000037035">
    <property type="component" value="Unassembled WGS sequence"/>
</dbReference>
<dbReference type="GO" id="GO:0019773">
    <property type="term" value="C:proteasome core complex, alpha-subunit complex"/>
    <property type="evidence" value="ECO:0007669"/>
    <property type="project" value="UniProtKB-UniRule"/>
</dbReference>
<dbReference type="PANTHER" id="PTHR11599">
    <property type="entry name" value="PROTEASOME SUBUNIT ALPHA/BETA"/>
    <property type="match status" value="1"/>
</dbReference>
<dbReference type="STRING" id="27349.A0A0L6UPV5"/>
<dbReference type="CDD" id="cd03755">
    <property type="entry name" value="proteasome_alpha_type_7"/>
    <property type="match status" value="1"/>
</dbReference>
<dbReference type="InterPro" id="IPR001353">
    <property type="entry name" value="Proteasome_sua/b"/>
</dbReference>
<dbReference type="InterPro" id="IPR023332">
    <property type="entry name" value="Proteasome_alpha-type"/>
</dbReference>
<dbReference type="OrthoDB" id="431557at2759"/>
<evidence type="ECO:0000256" key="2">
    <source>
        <dbReference type="ARBA" id="ARBA00022490"/>
    </source>
</evidence>
<dbReference type="Gene3D" id="3.60.20.10">
    <property type="entry name" value="Glutamine Phosphoribosylpyrophosphate, subunit 1, domain 1"/>
    <property type="match status" value="1"/>
</dbReference>
<comment type="caution">
    <text evidence="6">The sequence shown here is derived from an EMBL/GenBank/DDBJ whole genome shotgun (WGS) entry which is preliminary data.</text>
</comment>
<dbReference type="Pfam" id="PF00227">
    <property type="entry name" value="Proteasome"/>
    <property type="match status" value="1"/>
</dbReference>
<protein>
    <submittedName>
        <fullName evidence="6">Proteasome subunit alpha type</fullName>
    </submittedName>
</protein>
<dbReference type="SUPFAM" id="SSF56235">
    <property type="entry name" value="N-terminal nucleophile aminohydrolases (Ntn hydrolases)"/>
    <property type="match status" value="1"/>
</dbReference>
<evidence type="ECO:0000313" key="6">
    <source>
        <dbReference type="EMBL" id="KNZ50277.1"/>
    </source>
</evidence>
<dbReference type="EMBL" id="LAVV01009624">
    <property type="protein sequence ID" value="KNZ50277.1"/>
    <property type="molecule type" value="Genomic_DNA"/>
</dbReference>
<evidence type="ECO:0000256" key="5">
    <source>
        <dbReference type="SAM" id="MobiDB-lite"/>
    </source>
</evidence>
<accession>A0A0L6UPV5</accession>
<feature type="compositionally biased region" description="Low complexity" evidence="5">
    <location>
        <begin position="310"/>
        <end position="320"/>
    </location>
</feature>
<evidence type="ECO:0000256" key="3">
    <source>
        <dbReference type="ARBA" id="ARBA00022942"/>
    </source>
</evidence>
<comment type="subcellular location">
    <subcellularLocation>
        <location evidence="1">Cytoplasm</location>
    </subcellularLocation>
</comment>
<sequence length="326" mass="36614">MSRSYDRGHTSVTHLRLLSLHVALTVFSPDGHLFQNRSNMLSRLCKKGHVRSVERTRKLNRVGVRGKSCAILGVEKKSVLQLQDPRTVRKVAMLDDHVCLAFAGLTADARILIDKARTECQSHRLTVEDPVTVEYITRHIAQIQQRYTQSGGVRPFGISCLIIGFDANENIPRLYSTEPSGVFSSWKANAIGRSSKTVKEYLEKNWTEGLSTEESIKLTVRSLLEVVQTGAKNIELSIMDGFGSFRVSSFSYSITHQRWVCPNLLDQRACPIFTGAIRQQLSLNELEAVVTEIEKEKEVEQQRLRDRRAATAASQAAMGRRTGDEL</sequence>
<keyword evidence="7" id="KW-1185">Reference proteome</keyword>
<organism evidence="6 7">
    <name type="scientific">Puccinia sorghi</name>
    <dbReference type="NCBI Taxonomy" id="27349"/>
    <lineage>
        <taxon>Eukaryota</taxon>
        <taxon>Fungi</taxon>
        <taxon>Dikarya</taxon>
        <taxon>Basidiomycota</taxon>
        <taxon>Pucciniomycotina</taxon>
        <taxon>Pucciniomycetes</taxon>
        <taxon>Pucciniales</taxon>
        <taxon>Pucciniaceae</taxon>
        <taxon>Puccinia</taxon>
    </lineage>
</organism>
<dbReference type="FunFam" id="3.60.20.10:FF:000004">
    <property type="entry name" value="Proteasome subunit alpha type-4"/>
    <property type="match status" value="1"/>
</dbReference>